<evidence type="ECO:0000259" key="1">
    <source>
        <dbReference type="Pfam" id="PF20211"/>
    </source>
</evidence>
<name>A0ABT5ZW76_9ACTN</name>
<proteinExistence type="predicted"/>
<evidence type="ECO:0000313" key="2">
    <source>
        <dbReference type="EMBL" id="MDF3294072.1"/>
    </source>
</evidence>
<dbReference type="RefSeq" id="WP_276096892.1">
    <property type="nucleotide sequence ID" value="NZ_JARJBC010000035.1"/>
</dbReference>
<organism evidence="2 3">
    <name type="scientific">Streptomyces silvisoli</name>
    <dbReference type="NCBI Taxonomy" id="3034235"/>
    <lineage>
        <taxon>Bacteria</taxon>
        <taxon>Bacillati</taxon>
        <taxon>Actinomycetota</taxon>
        <taxon>Actinomycetes</taxon>
        <taxon>Kitasatosporales</taxon>
        <taxon>Streptomycetaceae</taxon>
        <taxon>Streptomyces</taxon>
    </lineage>
</organism>
<comment type="caution">
    <text evidence="2">The sequence shown here is derived from an EMBL/GenBank/DDBJ whole genome shotgun (WGS) entry which is preliminary data.</text>
</comment>
<gene>
    <name evidence="2" type="ORF">P3G67_33655</name>
</gene>
<keyword evidence="3" id="KW-1185">Reference proteome</keyword>
<dbReference type="Pfam" id="PF20211">
    <property type="entry name" value="DUF6571"/>
    <property type="match status" value="1"/>
</dbReference>
<dbReference type="EMBL" id="JARJBC010000035">
    <property type="protein sequence ID" value="MDF3294072.1"/>
    <property type="molecule type" value="Genomic_DNA"/>
</dbReference>
<reference evidence="2 3" key="1">
    <citation type="submission" date="2023-03" db="EMBL/GenBank/DDBJ databases">
        <title>Draft genome sequence of Streptomyces sp. RB6PN23 isolated from peat swamp forest in Thailand.</title>
        <authorList>
            <person name="Klaysubun C."/>
            <person name="Duangmal K."/>
        </authorList>
    </citation>
    <scope>NUCLEOTIDE SEQUENCE [LARGE SCALE GENOMIC DNA]</scope>
    <source>
        <strain evidence="2 3">RB6PN23</strain>
    </source>
</reference>
<dbReference type="Proteomes" id="UP001216579">
    <property type="component" value="Unassembled WGS sequence"/>
</dbReference>
<protein>
    <recommendedName>
        <fullName evidence="1">DUF6571 domain-containing protein</fullName>
    </recommendedName>
</protein>
<evidence type="ECO:0000313" key="3">
    <source>
        <dbReference type="Proteomes" id="UP001216579"/>
    </source>
</evidence>
<accession>A0ABT5ZW76</accession>
<dbReference type="InterPro" id="IPR046701">
    <property type="entry name" value="DUF6571"/>
</dbReference>
<feature type="domain" description="DUF6571" evidence="1">
    <location>
        <begin position="334"/>
        <end position="718"/>
    </location>
</feature>
<sequence>MPTYQQVISADLSKLTDAAKKWDEMAGKFDTMATTYKNKVQSTGVDGSWSGLSQQAYAPASIKTLADINAAKKEATAVASLLRQAEGKLSELQGNVKKVVSDAEHAGMKVDENGIASFDYSKVPAHEQNSIAHDPDLHEVEGQWTRRVADAVQAVNDADYGIKLALRDASNYQPLNLNGVAFNANADGDLERDEGHQAANLALELDSKGKLSSEDMQNLEKLMRANSHDKDFSQTLLTDLGAGGTIQLTNRLNDLAYSTDKRNQTQYLRLETGFADSLAAATKDPGSSFYKRWRDDLQKAGVREYRLPIDDVPGWYNVRGYQSLVSLMEHGSGYSHQFLDDLGDDLISAEKKNKDIWHLKDSYVDAGRAWGLANDPLDGVLGIMSHDPGAATSFLDTRTSAGQSRFDYLVKDRDWNIVDHTRWQGNIEIPTSPSMDPNGPKGFAAALEAAVTGRPYGDDGPPIRHSDASAAIMRHTVNLFGDNPSLISDGGRFSSMRSTLGDMTAEYMGDFQRSMYHSYDLPTFGSSANFDGQNVAPFLATIGQDPHAYAAITGAQQAYTSNLVNEAINEGHSDSGNSIDGRIANAVGPGAEISGIMSEARSEAIHSAHTASDKAFNDKVDIADQWALRVLGVGMGAAKIPEELSGVSTVEGWLQDDINQNIMNSIHRDTTVVAQHDAGDTYANGRFAAVDAARAAVARAGAQNHLSQDTIRSLQDSAGGAVSTHFGAGTSWQKSRNG</sequence>